<evidence type="ECO:0000313" key="2">
    <source>
        <dbReference type="EMBL" id="CAE8608262.1"/>
    </source>
</evidence>
<dbReference type="OrthoDB" id="447642at2759"/>
<reference evidence="2" key="1">
    <citation type="submission" date="2021-02" db="EMBL/GenBank/DDBJ databases">
        <authorList>
            <person name="Dougan E. K."/>
            <person name="Rhodes N."/>
            <person name="Thang M."/>
            <person name="Chan C."/>
        </authorList>
    </citation>
    <scope>NUCLEOTIDE SEQUENCE</scope>
</reference>
<keyword evidence="1" id="KW-0472">Membrane</keyword>
<name>A0A813FD04_POLGL</name>
<comment type="caution">
    <text evidence="2">The sequence shown here is derived from an EMBL/GenBank/DDBJ whole genome shotgun (WGS) entry which is preliminary data.</text>
</comment>
<keyword evidence="3" id="KW-1185">Reference proteome</keyword>
<gene>
    <name evidence="2" type="ORF">PGLA1383_LOCUS26136</name>
</gene>
<feature type="transmembrane region" description="Helical" evidence="1">
    <location>
        <begin position="44"/>
        <end position="68"/>
    </location>
</feature>
<evidence type="ECO:0000256" key="1">
    <source>
        <dbReference type="SAM" id="Phobius"/>
    </source>
</evidence>
<organism evidence="2 3">
    <name type="scientific">Polarella glacialis</name>
    <name type="common">Dinoflagellate</name>
    <dbReference type="NCBI Taxonomy" id="89957"/>
    <lineage>
        <taxon>Eukaryota</taxon>
        <taxon>Sar</taxon>
        <taxon>Alveolata</taxon>
        <taxon>Dinophyceae</taxon>
        <taxon>Suessiales</taxon>
        <taxon>Suessiaceae</taxon>
        <taxon>Polarella</taxon>
    </lineage>
</organism>
<keyword evidence="1" id="KW-0812">Transmembrane</keyword>
<dbReference type="Proteomes" id="UP000654075">
    <property type="component" value="Unassembled WGS sequence"/>
</dbReference>
<accession>A0A813FD04</accession>
<feature type="non-terminal residue" evidence="2">
    <location>
        <position position="155"/>
    </location>
</feature>
<dbReference type="EMBL" id="CAJNNV010022687">
    <property type="protein sequence ID" value="CAE8608262.1"/>
    <property type="molecule type" value="Genomic_DNA"/>
</dbReference>
<keyword evidence="1" id="KW-1133">Transmembrane helix</keyword>
<feature type="transmembrane region" description="Helical" evidence="1">
    <location>
        <begin position="74"/>
        <end position="96"/>
    </location>
</feature>
<feature type="transmembrane region" description="Helical" evidence="1">
    <location>
        <begin position="108"/>
        <end position="137"/>
    </location>
</feature>
<protein>
    <submittedName>
        <fullName evidence="2">Uncharacterized protein</fullName>
    </submittedName>
</protein>
<proteinExistence type="predicted"/>
<dbReference type="AlphaFoldDB" id="A0A813FD04"/>
<sequence>MEQARAHRVKQDVHSERDRLLKHADKRVDVQSFLPSDGKDRARAILWTLALSLGPMLAYSAMLSMWFFVYRSSIVRFLCVLACLLCLSIFLVVCSFESTGGKERKWMWWYGVFTGQATLTGLIFGFFLYFNLLVYYWKYTEMRTYTNVAAAQDDK</sequence>
<evidence type="ECO:0000313" key="3">
    <source>
        <dbReference type="Proteomes" id="UP000654075"/>
    </source>
</evidence>